<dbReference type="Gene3D" id="1.10.10.10">
    <property type="entry name" value="Winged helix-like DNA-binding domain superfamily/Winged helix DNA-binding domain"/>
    <property type="match status" value="1"/>
</dbReference>
<evidence type="ECO:0000256" key="3">
    <source>
        <dbReference type="ARBA" id="ARBA00023163"/>
    </source>
</evidence>
<dbReference type="EMBL" id="QXGL01000004">
    <property type="protein sequence ID" value="RSX52810.1"/>
    <property type="molecule type" value="Genomic_DNA"/>
</dbReference>
<dbReference type="InterPro" id="IPR036390">
    <property type="entry name" value="WH_DNA-bd_sf"/>
</dbReference>
<accession>A0A430FJ34</accession>
<dbReference type="PANTHER" id="PTHR44846:SF1">
    <property type="entry name" value="MANNOSYL-D-GLYCERATE TRANSPORT_METABOLISM SYSTEM REPRESSOR MNGR-RELATED"/>
    <property type="match status" value="1"/>
</dbReference>
<dbReference type="Gene3D" id="3.40.1410.10">
    <property type="entry name" value="Chorismate lyase-like"/>
    <property type="match status" value="1"/>
</dbReference>
<proteinExistence type="predicted"/>
<evidence type="ECO:0000313" key="6">
    <source>
        <dbReference type="Proteomes" id="UP000287533"/>
    </source>
</evidence>
<dbReference type="PANTHER" id="PTHR44846">
    <property type="entry name" value="MANNOSYL-D-GLYCERATE TRANSPORT/METABOLISM SYSTEM REPRESSOR MNGR-RELATED"/>
    <property type="match status" value="1"/>
</dbReference>
<keyword evidence="6" id="KW-1185">Reference proteome</keyword>
<dbReference type="Pfam" id="PF07702">
    <property type="entry name" value="UTRA"/>
    <property type="match status" value="1"/>
</dbReference>
<evidence type="ECO:0000256" key="1">
    <source>
        <dbReference type="ARBA" id="ARBA00023015"/>
    </source>
</evidence>
<dbReference type="InterPro" id="IPR000524">
    <property type="entry name" value="Tscrpt_reg_HTH_GntR"/>
</dbReference>
<gene>
    <name evidence="5" type="ORF">D2E25_1381</name>
</gene>
<evidence type="ECO:0000259" key="4">
    <source>
        <dbReference type="PROSITE" id="PS50949"/>
    </source>
</evidence>
<dbReference type="GO" id="GO:0003700">
    <property type="term" value="F:DNA-binding transcription factor activity"/>
    <property type="evidence" value="ECO:0007669"/>
    <property type="project" value="InterPro"/>
</dbReference>
<dbReference type="SMART" id="SM00345">
    <property type="entry name" value="HTH_GNTR"/>
    <property type="match status" value="1"/>
</dbReference>
<feature type="domain" description="HTH gntR-type" evidence="4">
    <location>
        <begin position="11"/>
        <end position="81"/>
    </location>
</feature>
<dbReference type="GO" id="GO:0003677">
    <property type="term" value="F:DNA binding"/>
    <property type="evidence" value="ECO:0007669"/>
    <property type="project" value="UniProtKB-KW"/>
</dbReference>
<dbReference type="RefSeq" id="WP_125981240.1">
    <property type="nucleotide sequence ID" value="NZ_QXGL01000004.1"/>
</dbReference>
<dbReference type="Proteomes" id="UP000287533">
    <property type="component" value="Unassembled WGS sequence"/>
</dbReference>
<dbReference type="OrthoDB" id="7363114at2"/>
<keyword evidence="1" id="KW-0805">Transcription regulation</keyword>
<comment type="caution">
    <text evidence="5">The sequence shown here is derived from an EMBL/GenBank/DDBJ whole genome shotgun (WGS) entry which is preliminary data.</text>
</comment>
<organism evidence="5 6">
    <name type="scientific">Bifidobacterium goeldii</name>
    <dbReference type="NCBI Taxonomy" id="2306975"/>
    <lineage>
        <taxon>Bacteria</taxon>
        <taxon>Bacillati</taxon>
        <taxon>Actinomycetota</taxon>
        <taxon>Actinomycetes</taxon>
        <taxon>Bifidobacteriales</taxon>
        <taxon>Bifidobacteriaceae</taxon>
        <taxon>Bifidobacterium</taxon>
    </lineage>
</organism>
<sequence length="255" mass="28910">MTSEEEKTTVHIPAQQLAQRLRVMIRERELKPGERLGAERDLAARLEVTRYDLRTALAILERSHEISRKIGRGGGIVVSDNRLERNINTLESLPVIARRQGLEITSKVIQASITPASPSDIRLLSLREPNPTVYEIVRLRYLNGTPLSIETNHLPVLLFPDLLSRDLTTPFYGIFERFYDVHPMNVDETLESVLASPEESQLLGVTNATPLIQIQRVALDQAARPFERAIEIFLADRIRFTMHHSGYVRLSAMKG</sequence>
<reference evidence="5 6" key="1">
    <citation type="submission" date="2018-09" db="EMBL/GenBank/DDBJ databases">
        <title>Characterization of the phylogenetic diversity of five novel species belonging to the genus Bifidobacterium.</title>
        <authorList>
            <person name="Lugli G.A."/>
            <person name="Duranti S."/>
            <person name="Milani C."/>
        </authorList>
    </citation>
    <scope>NUCLEOTIDE SEQUENCE [LARGE SCALE GENOMIC DNA]</scope>
    <source>
        <strain evidence="5 6">2034B</strain>
    </source>
</reference>
<dbReference type="Pfam" id="PF00392">
    <property type="entry name" value="GntR"/>
    <property type="match status" value="1"/>
</dbReference>
<evidence type="ECO:0000313" key="5">
    <source>
        <dbReference type="EMBL" id="RSX52810.1"/>
    </source>
</evidence>
<dbReference type="InterPro" id="IPR050679">
    <property type="entry name" value="Bact_HTH_transcr_reg"/>
</dbReference>
<keyword evidence="3" id="KW-0804">Transcription</keyword>
<dbReference type="SMART" id="SM00866">
    <property type="entry name" value="UTRA"/>
    <property type="match status" value="1"/>
</dbReference>
<dbReference type="SUPFAM" id="SSF64288">
    <property type="entry name" value="Chorismate lyase-like"/>
    <property type="match status" value="1"/>
</dbReference>
<evidence type="ECO:0000256" key="2">
    <source>
        <dbReference type="ARBA" id="ARBA00023125"/>
    </source>
</evidence>
<dbReference type="InterPro" id="IPR011663">
    <property type="entry name" value="UTRA"/>
</dbReference>
<keyword evidence="2" id="KW-0238">DNA-binding</keyword>
<dbReference type="PROSITE" id="PS50949">
    <property type="entry name" value="HTH_GNTR"/>
    <property type="match status" value="1"/>
</dbReference>
<dbReference type="AlphaFoldDB" id="A0A430FJ34"/>
<name>A0A430FJ34_9BIFI</name>
<dbReference type="GO" id="GO:0045892">
    <property type="term" value="P:negative regulation of DNA-templated transcription"/>
    <property type="evidence" value="ECO:0007669"/>
    <property type="project" value="TreeGrafter"/>
</dbReference>
<dbReference type="SUPFAM" id="SSF46785">
    <property type="entry name" value="Winged helix' DNA-binding domain"/>
    <property type="match status" value="1"/>
</dbReference>
<protein>
    <submittedName>
        <fullName evidence="5">GntR family transcriptional regulator</fullName>
    </submittedName>
</protein>
<dbReference type="InterPro" id="IPR036388">
    <property type="entry name" value="WH-like_DNA-bd_sf"/>
</dbReference>
<dbReference type="InterPro" id="IPR028978">
    <property type="entry name" value="Chorismate_lyase_/UTRA_dom_sf"/>
</dbReference>